<dbReference type="OrthoDB" id="256574at2"/>
<keyword evidence="2" id="KW-1185">Reference proteome</keyword>
<evidence type="ECO:0000313" key="1">
    <source>
        <dbReference type="EMBL" id="SMX43154.1"/>
    </source>
</evidence>
<dbReference type="Proteomes" id="UP000220836">
    <property type="component" value="Unassembled WGS sequence"/>
</dbReference>
<accession>A0A238KKB7</accession>
<dbReference type="Gene3D" id="3.30.420.300">
    <property type="entry name" value="2-keto-3-deoxy-galactonokinase, substrate binding domain"/>
    <property type="match status" value="1"/>
</dbReference>
<organism evidence="1 2">
    <name type="scientific">Pelagimonas varians</name>
    <dbReference type="NCBI Taxonomy" id="696760"/>
    <lineage>
        <taxon>Bacteria</taxon>
        <taxon>Pseudomonadati</taxon>
        <taxon>Pseudomonadota</taxon>
        <taxon>Alphaproteobacteria</taxon>
        <taxon>Rhodobacterales</taxon>
        <taxon>Roseobacteraceae</taxon>
        <taxon>Pelagimonas</taxon>
    </lineage>
</organism>
<evidence type="ECO:0000313" key="2">
    <source>
        <dbReference type="Proteomes" id="UP000220836"/>
    </source>
</evidence>
<dbReference type="Pfam" id="PF05035">
    <property type="entry name" value="DGOK"/>
    <property type="match status" value="1"/>
</dbReference>
<dbReference type="Gene3D" id="3.30.420.310">
    <property type="entry name" value="2-keto-3-deoxy-galactonokinase, C-terminal domain"/>
    <property type="match status" value="1"/>
</dbReference>
<name>A0A238KKB7_9RHOB</name>
<dbReference type="GO" id="GO:0008671">
    <property type="term" value="F:2-dehydro-3-deoxygalactonokinase activity"/>
    <property type="evidence" value="ECO:0007669"/>
    <property type="project" value="InterPro"/>
</dbReference>
<gene>
    <name evidence="1" type="ORF">PEV8663_02601</name>
</gene>
<dbReference type="InterPro" id="IPR042258">
    <property type="entry name" value="DGOK_N"/>
</dbReference>
<proteinExistence type="predicted"/>
<dbReference type="RefSeq" id="WP_097805090.1">
    <property type="nucleotide sequence ID" value="NZ_FXYH01000009.1"/>
</dbReference>
<protein>
    <submittedName>
        <fullName evidence="1">2-keto-3-deoxy-galactonokinase</fullName>
    </submittedName>
</protein>
<dbReference type="InterPro" id="IPR042257">
    <property type="entry name" value="DGOK_C"/>
</dbReference>
<dbReference type="EMBL" id="FXYH01000009">
    <property type="protein sequence ID" value="SMX43154.1"/>
    <property type="molecule type" value="Genomic_DNA"/>
</dbReference>
<reference evidence="1 2" key="1">
    <citation type="submission" date="2017-05" db="EMBL/GenBank/DDBJ databases">
        <authorList>
            <person name="Song R."/>
            <person name="Chenine A.L."/>
            <person name="Ruprecht R.M."/>
        </authorList>
    </citation>
    <scope>NUCLEOTIDE SEQUENCE [LARGE SCALE GENOMIC DNA]</scope>
    <source>
        <strain evidence="1 2">CECT 8663</strain>
    </source>
</reference>
<sequence length="302" mass="31979">MSDLAWVAVDWGTSHLRIWLMDAGGQPVGHAESDKGMGRLTAADYEGTLLDLISGALPDTGKVPVICCGMAGSRQGWREAPYATAPCEPPAMGQATHVPTQDQRIDVHILPGIKQDRPADVMRGEETQIAGFLTCEPEFDGVLCLPGTHNKWVHISAKEVVSFRTFMTGELFALIGGQSVLRHSLTAEGWDDDAFLAAVSEGMSHPASLACDLFALRAESLLHGLSPAAARARLSGQLIGMELAAARPYWLGRDVAVLGEDGIASAYSAALAAQGAMPRAICAEDITLRGLSAAYATLKDTQ</sequence>
<dbReference type="InterPro" id="IPR043129">
    <property type="entry name" value="ATPase_NBD"/>
</dbReference>
<dbReference type="AlphaFoldDB" id="A0A238KKB7"/>
<keyword evidence="1" id="KW-0808">Transferase</keyword>
<keyword evidence="1" id="KW-0418">Kinase</keyword>
<dbReference type="GO" id="GO:0034194">
    <property type="term" value="P:D-galactonate catabolic process"/>
    <property type="evidence" value="ECO:0007669"/>
    <property type="project" value="InterPro"/>
</dbReference>
<dbReference type="InterPro" id="IPR007729">
    <property type="entry name" value="DGOK"/>
</dbReference>
<dbReference type="SUPFAM" id="SSF53067">
    <property type="entry name" value="Actin-like ATPase domain"/>
    <property type="match status" value="1"/>
</dbReference>